<dbReference type="Proteomes" id="UP000503540">
    <property type="component" value="Chromosome"/>
</dbReference>
<feature type="domain" description="HTH cro/C1-type" evidence="1">
    <location>
        <begin position="15"/>
        <end position="56"/>
    </location>
</feature>
<accession>A0A6G9YPS1</accession>
<dbReference type="InterPro" id="IPR010982">
    <property type="entry name" value="Lambda_DNA-bd_dom_sf"/>
</dbReference>
<dbReference type="GO" id="GO:0003677">
    <property type="term" value="F:DNA binding"/>
    <property type="evidence" value="ECO:0007669"/>
    <property type="project" value="InterPro"/>
</dbReference>
<dbReference type="Pfam" id="PF13560">
    <property type="entry name" value="HTH_31"/>
    <property type="match status" value="1"/>
</dbReference>
<dbReference type="SUPFAM" id="SSF47413">
    <property type="entry name" value="lambda repressor-like DNA-binding domains"/>
    <property type="match status" value="1"/>
</dbReference>
<keyword evidence="3" id="KW-1185">Reference proteome</keyword>
<dbReference type="KEGG" id="nah:F5544_36870"/>
<dbReference type="CDD" id="cd00093">
    <property type="entry name" value="HTH_XRE"/>
    <property type="match status" value="1"/>
</dbReference>
<evidence type="ECO:0000313" key="2">
    <source>
        <dbReference type="EMBL" id="QIS15202.1"/>
    </source>
</evidence>
<dbReference type="Gene3D" id="1.10.260.40">
    <property type="entry name" value="lambda repressor-like DNA-binding domains"/>
    <property type="match status" value="1"/>
</dbReference>
<evidence type="ECO:0000313" key="3">
    <source>
        <dbReference type="Proteomes" id="UP000503540"/>
    </source>
</evidence>
<name>A0A6G9YPS1_9NOCA</name>
<evidence type="ECO:0000259" key="1">
    <source>
        <dbReference type="PROSITE" id="PS50943"/>
    </source>
</evidence>
<sequence length="293" mass="32349">MTASSVPRRSLGRQLKKLREDAGVSAAAAAKAIEVSKQTLWRIESGQLGPKLKELYVSILCAMYGAGEAETNALIGLVAELKKPGWWHSFGDPLSAHANVFLGFEEAAKRLTVFQPTLIPELLQTSDYRRAVIWIEHPNQPTDFVENGVEIHTRRLRRLTGRGGGLELRALIGETVLHTMVGGPAVMSGQLRHLLDVATMPNISIRVIPRSKMGACIGLITGAFIMMEFPAHPTVHLTEPPLIYVQGYTGGLYLDKEHEVRQYRIALAQLQHMALGEEESRNLISRIVMECAQ</sequence>
<protein>
    <submittedName>
        <fullName evidence="2">Helix-turn-helix domain-containing protein</fullName>
    </submittedName>
</protein>
<gene>
    <name evidence="2" type="ORF">F5544_36870</name>
</gene>
<dbReference type="InterPro" id="IPR043917">
    <property type="entry name" value="DUF5753"/>
</dbReference>
<proteinExistence type="predicted"/>
<dbReference type="RefSeq" id="WP_167477489.1">
    <property type="nucleotide sequence ID" value="NZ_CP046172.1"/>
</dbReference>
<dbReference type="InterPro" id="IPR001387">
    <property type="entry name" value="Cro/C1-type_HTH"/>
</dbReference>
<dbReference type="Pfam" id="PF19054">
    <property type="entry name" value="DUF5753"/>
    <property type="match status" value="1"/>
</dbReference>
<dbReference type="PROSITE" id="PS50943">
    <property type="entry name" value="HTH_CROC1"/>
    <property type="match status" value="1"/>
</dbReference>
<dbReference type="SMART" id="SM00530">
    <property type="entry name" value="HTH_XRE"/>
    <property type="match status" value="1"/>
</dbReference>
<dbReference type="AlphaFoldDB" id="A0A6G9YPS1"/>
<dbReference type="EMBL" id="CP046172">
    <property type="protein sequence ID" value="QIS15202.1"/>
    <property type="molecule type" value="Genomic_DNA"/>
</dbReference>
<reference evidence="2 3" key="1">
    <citation type="journal article" date="2019" name="ACS Chem. Biol.">
        <title>Identification and Mobilization of a Cryptic Antibiotic Biosynthesis Gene Locus from a Human-Pathogenic Nocardia Isolate.</title>
        <authorList>
            <person name="Herisse M."/>
            <person name="Ishida K."/>
            <person name="Porter J.L."/>
            <person name="Howden B."/>
            <person name="Hertweck C."/>
            <person name="Stinear T.P."/>
            <person name="Pidot S.J."/>
        </authorList>
    </citation>
    <scope>NUCLEOTIDE SEQUENCE [LARGE SCALE GENOMIC DNA]</scope>
    <source>
        <strain evidence="2 3">AUSMDU00012717</strain>
    </source>
</reference>
<organism evidence="2 3">
    <name type="scientific">Nocardia arthritidis</name>
    <dbReference type="NCBI Taxonomy" id="228602"/>
    <lineage>
        <taxon>Bacteria</taxon>
        <taxon>Bacillati</taxon>
        <taxon>Actinomycetota</taxon>
        <taxon>Actinomycetes</taxon>
        <taxon>Mycobacteriales</taxon>
        <taxon>Nocardiaceae</taxon>
        <taxon>Nocardia</taxon>
    </lineage>
</organism>